<protein>
    <submittedName>
        <fullName evidence="3">GHKL domain-containing protein</fullName>
    </submittedName>
</protein>
<feature type="transmembrane region" description="Helical" evidence="1">
    <location>
        <begin position="6"/>
        <end position="23"/>
    </location>
</feature>
<feature type="transmembrane region" description="Helical" evidence="1">
    <location>
        <begin position="79"/>
        <end position="102"/>
    </location>
</feature>
<name>A0ABS0LTB3_9LACT</name>
<feature type="transmembrane region" description="Helical" evidence="1">
    <location>
        <begin position="157"/>
        <end position="177"/>
    </location>
</feature>
<feature type="transmembrane region" description="Helical" evidence="1">
    <location>
        <begin position="114"/>
        <end position="136"/>
    </location>
</feature>
<evidence type="ECO:0000313" key="4">
    <source>
        <dbReference type="Proteomes" id="UP000721415"/>
    </source>
</evidence>
<feature type="domain" description="Sensor histidine kinase NatK-like C-terminal" evidence="2">
    <location>
        <begin position="334"/>
        <end position="435"/>
    </location>
</feature>
<dbReference type="InterPro" id="IPR032834">
    <property type="entry name" value="NatK-like_C"/>
</dbReference>
<feature type="transmembrane region" description="Helical" evidence="1">
    <location>
        <begin position="56"/>
        <end position="72"/>
    </location>
</feature>
<evidence type="ECO:0000259" key="2">
    <source>
        <dbReference type="Pfam" id="PF14501"/>
    </source>
</evidence>
<dbReference type="Gene3D" id="3.30.565.10">
    <property type="entry name" value="Histidine kinase-like ATPase, C-terminal domain"/>
    <property type="match status" value="1"/>
</dbReference>
<dbReference type="Pfam" id="PF14501">
    <property type="entry name" value="HATPase_c_5"/>
    <property type="match status" value="1"/>
</dbReference>
<feature type="transmembrane region" description="Helical" evidence="1">
    <location>
        <begin position="189"/>
        <end position="210"/>
    </location>
</feature>
<dbReference type="SUPFAM" id="SSF55874">
    <property type="entry name" value="ATPase domain of HSP90 chaperone/DNA topoisomerase II/histidine kinase"/>
    <property type="match status" value="1"/>
</dbReference>
<evidence type="ECO:0000313" key="3">
    <source>
        <dbReference type="EMBL" id="MBG9986700.1"/>
    </source>
</evidence>
<dbReference type="PANTHER" id="PTHR40448:SF1">
    <property type="entry name" value="TWO-COMPONENT SENSOR HISTIDINE KINASE"/>
    <property type="match status" value="1"/>
</dbReference>
<feature type="transmembrane region" description="Helical" evidence="1">
    <location>
        <begin position="30"/>
        <end position="50"/>
    </location>
</feature>
<comment type="caution">
    <text evidence="3">The sequence shown here is derived from an EMBL/GenBank/DDBJ whole genome shotgun (WGS) entry which is preliminary data.</text>
</comment>
<dbReference type="InterPro" id="IPR036890">
    <property type="entry name" value="HATPase_C_sf"/>
</dbReference>
<sequence length="441" mass="51704">MEFYPIYFLIIFNHINFFLALIGKYDFFNFYHKIICCLAILLGIVVGIRITRLSEMGILIPMLCLFLLGKRYTDQKCNLSVLLLSIFTILFVSLFRNVLLVVVTDWYMNSSLPIILSFNFWLNLTICFVLEVFIFLNRQRIEETVILFIQAKVSKMILLLSILLLAIAFLISSPDMLFLSIFDHNLRDILWSVFIAGSFLLLLLIIWFSFQEKKILVSQFDRQQQEQLQFYLKGLEENQKEIQQFRHDYLNVLLSLEQSIQAKDMEQVEEIYNRIIKPSKAQLNQPSIYYPAIENIQSIEVKSVLFSKVMSASTKNIKVMIDIPDKITIEQVERLDFIRIISIILDNAIEEAELIENSKVIISCFHDQKAIYWIVKNTCSNLEYPLAYYYDEARSSKGENRGIGLVNLQQLIVKYPYLMLDTHFEKGYFVQCLEIITTYAK</sequence>
<keyword evidence="4" id="KW-1185">Reference proteome</keyword>
<accession>A0ABS0LTB3</accession>
<dbReference type="EMBL" id="JACBXQ010000004">
    <property type="protein sequence ID" value="MBG9986700.1"/>
    <property type="molecule type" value="Genomic_DNA"/>
</dbReference>
<reference evidence="3 4" key="1">
    <citation type="submission" date="2020-07" db="EMBL/GenBank/DDBJ databases">
        <title>Facklamia lactis sp. nov., isolated from raw milk.</title>
        <authorList>
            <person name="Doll E.V."/>
            <person name="Huptas C."/>
            <person name="Staib L."/>
            <person name="Wenning M."/>
            <person name="Scherer S."/>
        </authorList>
    </citation>
    <scope>NUCLEOTIDE SEQUENCE [LARGE SCALE GENOMIC DNA]</scope>
    <source>
        <strain evidence="3 4">DSM 111018</strain>
    </source>
</reference>
<organism evidence="3 4">
    <name type="scientific">Facklamia lactis</name>
    <dbReference type="NCBI Taxonomy" id="2749967"/>
    <lineage>
        <taxon>Bacteria</taxon>
        <taxon>Bacillati</taxon>
        <taxon>Bacillota</taxon>
        <taxon>Bacilli</taxon>
        <taxon>Lactobacillales</taxon>
        <taxon>Aerococcaceae</taxon>
        <taxon>Facklamia</taxon>
    </lineage>
</organism>
<dbReference type="RefSeq" id="WP_197115620.1">
    <property type="nucleotide sequence ID" value="NZ_JACBXQ010000004.1"/>
</dbReference>
<keyword evidence="1" id="KW-0812">Transmembrane</keyword>
<keyword evidence="1" id="KW-0472">Membrane</keyword>
<dbReference type="Proteomes" id="UP000721415">
    <property type="component" value="Unassembled WGS sequence"/>
</dbReference>
<proteinExistence type="predicted"/>
<keyword evidence="1" id="KW-1133">Transmembrane helix</keyword>
<gene>
    <name evidence="3" type="ORF">HZY91_07300</name>
</gene>
<dbReference type="PANTHER" id="PTHR40448">
    <property type="entry name" value="TWO-COMPONENT SENSOR HISTIDINE KINASE"/>
    <property type="match status" value="1"/>
</dbReference>
<evidence type="ECO:0000256" key="1">
    <source>
        <dbReference type="SAM" id="Phobius"/>
    </source>
</evidence>